<organism evidence="1 2">
    <name type="scientific">Corynebacterium ulcerans</name>
    <dbReference type="NCBI Taxonomy" id="65058"/>
    <lineage>
        <taxon>Bacteria</taxon>
        <taxon>Bacillati</taxon>
        <taxon>Actinomycetota</taxon>
        <taxon>Actinomycetes</taxon>
        <taxon>Mycobacteriales</taxon>
        <taxon>Corynebacteriaceae</taxon>
        <taxon>Corynebacterium</taxon>
    </lineage>
</organism>
<evidence type="ECO:0008006" key="3">
    <source>
        <dbReference type="Google" id="ProtNLM"/>
    </source>
</evidence>
<accession>A0ABD0BHR7</accession>
<gene>
    <name evidence="1" type="ORF">CULCOIPH005_02900</name>
</gene>
<reference evidence="1 2" key="1">
    <citation type="submission" date="2021-11" db="EMBL/GenBank/DDBJ databases">
        <title>Whole genome sequences of diphtheriae toxin producing Corynebacterium ulcerans isolates from cats in Osaka, Japan.</title>
        <authorList>
            <person name="Umeda K."/>
            <person name="Hirai Y."/>
        </authorList>
    </citation>
    <scope>NUCLEOTIDE SEQUENCE [LARGE SCALE GENOMIC DNA]</scope>
    <source>
        <strain evidence="1 2">12109B-1</strain>
    </source>
</reference>
<sequence>METQNDDWVITFPTLGDLWDAWVQAHCLIPDGYRRGQALQWSDWQFWAAAQFGRIRAGLEWSGEPLGNQAFQYRRMQVIAPQKTGKGPWAATMTLIQAVGPSEFDGWAEEGEVYRCADCGCDCGFEFPYQEGEPKGRPHPSPLIQLTATSVAQVDNTMRPLKSMIKMGPLHHLLATRGEFIRILGGLGGDDADRIDAVTASADSRVGNPVSFVLQDETGLWTKRNKMEKVADAQRRGLAGMAGRSIETTNAYDSSERSVAQTTFESTALDVFCFYIPPPKGLLWERHKDRRRILEAVYKGSPWVKIDSVLAEANEISERDPEQAERFFGNRITYSSGTWLPKNLWEDCFALDREPARW</sequence>
<proteinExistence type="predicted"/>
<dbReference type="AlphaFoldDB" id="A0ABD0BHR7"/>
<dbReference type="EMBL" id="BQFK01000001">
    <property type="protein sequence ID" value="GJJ42101.1"/>
    <property type="molecule type" value="Genomic_DNA"/>
</dbReference>
<name>A0ABD0BHR7_CORUL</name>
<evidence type="ECO:0000313" key="2">
    <source>
        <dbReference type="Proteomes" id="UP001205910"/>
    </source>
</evidence>
<comment type="caution">
    <text evidence="1">The sequence shown here is derived from an EMBL/GenBank/DDBJ whole genome shotgun (WGS) entry which is preliminary data.</text>
</comment>
<dbReference type="Proteomes" id="UP001205910">
    <property type="component" value="Unassembled WGS sequence"/>
</dbReference>
<protein>
    <recommendedName>
        <fullName evidence="3">Terminase</fullName>
    </recommendedName>
</protein>
<dbReference type="RefSeq" id="WP_014835749.1">
    <property type="nucleotide sequence ID" value="NZ_AP019662.1"/>
</dbReference>
<evidence type="ECO:0000313" key="1">
    <source>
        <dbReference type="EMBL" id="GJJ42101.1"/>
    </source>
</evidence>